<dbReference type="RefSeq" id="WP_011975580.1">
    <property type="nucleotide sequence ID" value="NZ_CP149869.1"/>
</dbReference>
<sequence>MARAPRQVVSWLGYMTTRIIRSLRKRFRRAFKPRTVSIFGVKLIAADERVPPYLQDLMYREVYEDTERNILLKILKPSARVLEIGTGVGFIAALAAAICGQDNVSTYEANSSLASLIRDNFRLNQLEPHLVLKAVTSDGRTVSFHQAENVISSSIFDRKIVGHTIEVESVKFSHILDRHRPDVLIMDVEGAEDELLRIPGFGSVQHIPVELQPHIIGRDKVDELKRIVELRGFRQRFSDHLSARRIRTINALRAAPPLAMDAGLKILAPDAVFATMAQACQGVRDQLRRHENLHPRWNSDRSLARVLARIGHCRHPMPGRQLGSRQVHLHSYGSHVVTTRALARFTRA</sequence>
<dbReference type="Proteomes" id="UP001190825">
    <property type="component" value="Unassembled WGS sequence"/>
</dbReference>
<accession>A0ABX4TSU6</accession>
<keyword evidence="3" id="KW-1185">Reference proteome</keyword>
<protein>
    <recommendedName>
        <fullName evidence="1">Methyltransferase FkbM domain-containing protein</fullName>
    </recommendedName>
</protein>
<dbReference type="Pfam" id="PF05050">
    <property type="entry name" value="Methyltransf_21"/>
    <property type="match status" value="1"/>
</dbReference>
<dbReference type="InterPro" id="IPR029063">
    <property type="entry name" value="SAM-dependent_MTases_sf"/>
</dbReference>
<dbReference type="Gene3D" id="3.40.50.150">
    <property type="entry name" value="Vaccinia Virus protein VP39"/>
    <property type="match status" value="1"/>
</dbReference>
<reference evidence="2 3" key="1">
    <citation type="journal article" date="2018" name="FEMS Microbiol. Ecol.">
        <title>Co-invading symbiotic mutualists of Medicago polymorpha retain high ancestral diversity and contain diverse accessory genomes.</title>
        <authorList>
            <person name="Porter S.S."/>
            <person name="Faber-Hammond J.J."/>
            <person name="Friesen M.L."/>
        </authorList>
    </citation>
    <scope>NUCLEOTIDE SEQUENCE [LARGE SCALE GENOMIC DNA]</scope>
    <source>
        <strain evidence="2 3">Str16</strain>
    </source>
</reference>
<evidence type="ECO:0000259" key="1">
    <source>
        <dbReference type="Pfam" id="PF05050"/>
    </source>
</evidence>
<dbReference type="InterPro" id="IPR006342">
    <property type="entry name" value="FkbM_mtfrase"/>
</dbReference>
<proteinExistence type="predicted"/>
<evidence type="ECO:0000313" key="3">
    <source>
        <dbReference type="Proteomes" id="UP001190825"/>
    </source>
</evidence>
<dbReference type="NCBIfam" id="TIGR01444">
    <property type="entry name" value="fkbM_fam"/>
    <property type="match status" value="1"/>
</dbReference>
<evidence type="ECO:0000313" key="2">
    <source>
        <dbReference type="EMBL" id="PLU07007.1"/>
    </source>
</evidence>
<comment type="caution">
    <text evidence="2">The sequence shown here is derived from an EMBL/GenBank/DDBJ whole genome shotgun (WGS) entry which is preliminary data.</text>
</comment>
<dbReference type="SUPFAM" id="SSF53335">
    <property type="entry name" value="S-adenosyl-L-methionine-dependent methyltransferases"/>
    <property type="match status" value="1"/>
</dbReference>
<gene>
    <name evidence="2" type="ORF">BMJ33_05075</name>
</gene>
<organism evidence="2 3">
    <name type="scientific">Sinorhizobium medicae</name>
    <dbReference type="NCBI Taxonomy" id="110321"/>
    <lineage>
        <taxon>Bacteria</taxon>
        <taxon>Pseudomonadati</taxon>
        <taxon>Pseudomonadota</taxon>
        <taxon>Alphaproteobacteria</taxon>
        <taxon>Hyphomicrobiales</taxon>
        <taxon>Rhizobiaceae</taxon>
        <taxon>Sinorhizobium/Ensifer group</taxon>
        <taxon>Sinorhizobium</taxon>
    </lineage>
</organism>
<name>A0ABX4TSU6_9HYPH</name>
<dbReference type="EMBL" id="NBUC01000045">
    <property type="protein sequence ID" value="PLU07007.1"/>
    <property type="molecule type" value="Genomic_DNA"/>
</dbReference>
<feature type="domain" description="Methyltransferase FkbM" evidence="1">
    <location>
        <begin position="108"/>
        <end position="232"/>
    </location>
</feature>